<protein>
    <submittedName>
        <fullName evidence="2">Uncharacterized protein</fullName>
    </submittedName>
</protein>
<feature type="region of interest" description="Disordered" evidence="1">
    <location>
        <begin position="558"/>
        <end position="612"/>
    </location>
</feature>
<feature type="compositionally biased region" description="Polar residues" evidence="1">
    <location>
        <begin position="390"/>
        <end position="409"/>
    </location>
</feature>
<feature type="compositionally biased region" description="Polar residues" evidence="1">
    <location>
        <begin position="627"/>
        <end position="637"/>
    </location>
</feature>
<feature type="region of interest" description="Disordered" evidence="1">
    <location>
        <begin position="390"/>
        <end position="475"/>
    </location>
</feature>
<reference evidence="2" key="1">
    <citation type="submission" date="2023-08" db="EMBL/GenBank/DDBJ databases">
        <title>Black Yeasts Isolated from many extreme environments.</title>
        <authorList>
            <person name="Coleine C."/>
            <person name="Stajich J.E."/>
            <person name="Selbmann L."/>
        </authorList>
    </citation>
    <scope>NUCLEOTIDE SEQUENCE</scope>
    <source>
        <strain evidence="2">CCFEE 5810</strain>
    </source>
</reference>
<dbReference type="AlphaFoldDB" id="A0AAN7W3W6"/>
<feature type="region of interest" description="Disordered" evidence="1">
    <location>
        <begin position="1"/>
        <end position="59"/>
    </location>
</feature>
<feature type="compositionally biased region" description="Pro residues" evidence="1">
    <location>
        <begin position="601"/>
        <end position="612"/>
    </location>
</feature>
<sequence>MRFNLPPGQGPPQSPQQFRTQGQQTPQCAAIPATQQVPMQGTPNTNYGQYNAMPTTPQSQFIGNQQRMSVPTTPQPQNMFFGQDNNTMTNFDAGMPQFTAQAQTFVSGVGLGIANQHMQQGQQQRMPMTPQAQNKSFGQHTPNTGTPTHFTNPGATTGQIQPVFQQQMQPAIQQQFQPAVQQQSQHTPNPGQPMRISQQHQQNINALTPQEKFEFANSPVYWPGTTTPMGTIDQVRQARPDLQPMFLRQLAVFAGKKAMERLAAEMAKCEAQQLAFQSQQQAAMLAQTQSMKYTHNAHATPNAFAQNIVRPGSAAMSQPSPTPNQNANSNVTQGMSQHLAQVRAEWTKRSNGSYAKYEDDIIAAMDSTEAGQEMSCRWAASLNMAHNNTGPINQAGSVPQASNTMQAPSGTPRAKKMAKPSPAKPRAGSSGMAATATPPQPKTATPQRKRSAPTDFESNDAPAKKNRVEQPASGITDAGFSCANADCRTRGQFLDIGTKNNGVHCHGCCADIRREGRCVWQRAGYHMQMNGVKVHPQLQALIVGRFKVCKEMKEKSPNETCPCSPHHIPPPRQESQSQVKESVQSPSASSMPSLDHGANTPSPPALAQPITPPVRSDLAQTYSIGQAASSANKNSTGAKRKHESSTITIDDGDDTALTTAKRQKITADMIAAVSPGGGSNKTDAINISDDEEVVPRSVPSKCTSTVNNEVLPRERANSVLSPTTTTASVLDNDNVAQCPAPVPAPSPAKCSGPAPFSAQLTQWLENEKAKNAVPVKRAYSPRKPSVSKQKQVVQDMTVQTAELTHITEEGYLVGQVHVTGPMAGYREVKMMNATQSAVPTVPRPAQPGQTFVEGLGYQNRLPDVNDPIEMILHRYLAPAVKFARLQDSPVQVWAHGVAPDWNDFGEHVERKDCFGKMRCAACDKTGITCPGVLKKIHQHFAGAK</sequence>
<organism evidence="2 3">
    <name type="scientific">Elasticomyces elasticus</name>
    <dbReference type="NCBI Taxonomy" id="574655"/>
    <lineage>
        <taxon>Eukaryota</taxon>
        <taxon>Fungi</taxon>
        <taxon>Dikarya</taxon>
        <taxon>Ascomycota</taxon>
        <taxon>Pezizomycotina</taxon>
        <taxon>Dothideomycetes</taxon>
        <taxon>Dothideomycetidae</taxon>
        <taxon>Mycosphaerellales</taxon>
        <taxon>Teratosphaeriaceae</taxon>
        <taxon>Elasticomyces</taxon>
    </lineage>
</organism>
<feature type="compositionally biased region" description="Low complexity" evidence="1">
    <location>
        <begin position="573"/>
        <end position="593"/>
    </location>
</feature>
<dbReference type="Proteomes" id="UP001310594">
    <property type="component" value="Unassembled WGS sequence"/>
</dbReference>
<feature type="compositionally biased region" description="Low complexity" evidence="1">
    <location>
        <begin position="419"/>
        <end position="446"/>
    </location>
</feature>
<accession>A0AAN7W3W6</accession>
<dbReference type="EMBL" id="JAVRQU010000012">
    <property type="protein sequence ID" value="KAK5696494.1"/>
    <property type="molecule type" value="Genomic_DNA"/>
</dbReference>
<feature type="compositionally biased region" description="Polar residues" evidence="1">
    <location>
        <begin position="33"/>
        <end position="59"/>
    </location>
</feature>
<comment type="caution">
    <text evidence="2">The sequence shown here is derived from an EMBL/GenBank/DDBJ whole genome shotgun (WGS) entry which is preliminary data.</text>
</comment>
<evidence type="ECO:0000313" key="3">
    <source>
        <dbReference type="Proteomes" id="UP001310594"/>
    </source>
</evidence>
<gene>
    <name evidence="2" type="ORF">LTR97_007796</name>
</gene>
<feature type="compositionally biased region" description="Low complexity" evidence="1">
    <location>
        <begin position="15"/>
        <end position="27"/>
    </location>
</feature>
<proteinExistence type="predicted"/>
<name>A0AAN7W3W6_9PEZI</name>
<feature type="region of interest" description="Disordered" evidence="1">
    <location>
        <begin position="627"/>
        <end position="650"/>
    </location>
</feature>
<evidence type="ECO:0000256" key="1">
    <source>
        <dbReference type="SAM" id="MobiDB-lite"/>
    </source>
</evidence>
<evidence type="ECO:0000313" key="2">
    <source>
        <dbReference type="EMBL" id="KAK5696494.1"/>
    </source>
</evidence>